<comment type="caution">
    <text evidence="2">The sequence shown here is derived from an EMBL/GenBank/DDBJ whole genome shotgun (WGS) entry which is preliminary data.</text>
</comment>
<evidence type="ECO:0000256" key="1">
    <source>
        <dbReference type="SAM" id="SignalP"/>
    </source>
</evidence>
<feature type="signal peptide" evidence="1">
    <location>
        <begin position="1"/>
        <end position="19"/>
    </location>
</feature>
<keyword evidence="1" id="KW-0732">Signal</keyword>
<proteinExistence type="predicted"/>
<dbReference type="RefSeq" id="WP_110831573.1">
    <property type="nucleotide sequence ID" value="NZ_QKLU01000004.1"/>
</dbReference>
<accession>A0A318UD69</accession>
<dbReference type="AlphaFoldDB" id="A0A318UD69"/>
<feature type="chain" id="PRO_5016468532" evidence="1">
    <location>
        <begin position="20"/>
        <end position="304"/>
    </location>
</feature>
<evidence type="ECO:0000313" key="2">
    <source>
        <dbReference type="EMBL" id="PYF74346.1"/>
    </source>
</evidence>
<dbReference type="Proteomes" id="UP000248198">
    <property type="component" value="Unassembled WGS sequence"/>
</dbReference>
<gene>
    <name evidence="2" type="ORF">B0O44_104517</name>
</gene>
<keyword evidence="3" id="KW-1185">Reference proteome</keyword>
<organism evidence="2 3">
    <name type="scientific">Pedobacter nutrimenti</name>
    <dbReference type="NCBI Taxonomy" id="1241337"/>
    <lineage>
        <taxon>Bacteria</taxon>
        <taxon>Pseudomonadati</taxon>
        <taxon>Bacteroidota</taxon>
        <taxon>Sphingobacteriia</taxon>
        <taxon>Sphingobacteriales</taxon>
        <taxon>Sphingobacteriaceae</taxon>
        <taxon>Pedobacter</taxon>
    </lineage>
</organism>
<name>A0A318UD69_9SPHI</name>
<dbReference type="OrthoDB" id="657976at2"/>
<sequence>MKKVLLSLLFLLQAILCLAQNTPVFNGKQLINVTSIPVWSFAERPAGWYRIATVPGSASRANATFELREDANHSTLRFQIGISYNNLYGSSFTLMSHSCYNEPVFRKIRLLTSTPYADAYLEVFVDPRNHDGKTFSAYVLNALGNVDWQLINWSSGSVPSDYSVTEFDVNKLFLVGNTPGNQVFSIGRDGNVGMGTTDPKDYKLAVNGKVRAQEIKVETANWPDYVFTKDYNLPSLKETEKHILEKGYLPGIPSAEEVKNNGIDLGEMNAKLLRKIEEMTLYLIEIKKEISVLQQRKKIKNKVN</sequence>
<dbReference type="EMBL" id="QKLU01000004">
    <property type="protein sequence ID" value="PYF74346.1"/>
    <property type="molecule type" value="Genomic_DNA"/>
</dbReference>
<reference evidence="2 3" key="1">
    <citation type="submission" date="2018-06" db="EMBL/GenBank/DDBJ databases">
        <title>Genomic Encyclopedia of Archaeal and Bacterial Type Strains, Phase II (KMG-II): from individual species to whole genera.</title>
        <authorList>
            <person name="Goeker M."/>
        </authorList>
    </citation>
    <scope>NUCLEOTIDE SEQUENCE [LARGE SCALE GENOMIC DNA]</scope>
    <source>
        <strain evidence="2 3">DSM 27372</strain>
    </source>
</reference>
<protein>
    <submittedName>
        <fullName evidence="2">Uncharacterized protein</fullName>
    </submittedName>
</protein>
<evidence type="ECO:0000313" key="3">
    <source>
        <dbReference type="Proteomes" id="UP000248198"/>
    </source>
</evidence>